<sequence length="488" mass="53066">MLALELRHLYKSFGGLQALAGVSLEVAPGERRSLVGPNGAGKSTLFRVVGGEHRPDRGEVFLFGERVTGLPPHRLARKGLARTFQIASLFPEKTALEHVLLASLALHPLRHRALPHHLEGLEGRALEVLDGVGLLERARIPVATLAYGEQRLVELAMALVQGPRLLLLDEPLAGLAEEERARVKRILQGLPRELTVLLIEHDLDFAYGFADRVTVLHQGQVLREGPPEEVRRDPEVVRVYVGGGPEGSEAYAPPSQAAAAGSPLLEVRGLRAGYGQGEVLRGIDLEVRAGEAVGILGRNGMGKTTLLAALMGLLPAQGEVRLRGRPLPRGAAARAQAGLALVPQGRQPIPGLSVEEELLLARQPGRWDLEGVYALFPRLKERRHAPSTVLSGGEQQMLALARALLRNPHLLLLDEPTEGLSPLLVHHLRGILRELSRQGESLLLAEQNAAFALGVVQRVYLLEKGKLVDCVEAERLRREPELLRSWMG</sequence>
<evidence type="ECO:0000256" key="4">
    <source>
        <dbReference type="ARBA" id="ARBA00022840"/>
    </source>
</evidence>
<evidence type="ECO:0000259" key="6">
    <source>
        <dbReference type="PROSITE" id="PS50893"/>
    </source>
</evidence>
<keyword evidence="4" id="KW-0067">ATP-binding</keyword>
<name>A0A430S3S9_THESC</name>
<accession>A0A430S3S9</accession>
<dbReference type="Pfam" id="PF00005">
    <property type="entry name" value="ABC_tran"/>
    <property type="match status" value="2"/>
</dbReference>
<comment type="caution">
    <text evidence="7">The sequence shown here is derived from an EMBL/GenBank/DDBJ whole genome shotgun (WGS) entry which is preliminary data.</text>
</comment>
<keyword evidence="5" id="KW-0029">Amino-acid transport</keyword>
<organism evidence="7 8">
    <name type="scientific">Thermus scotoductus</name>
    <dbReference type="NCBI Taxonomy" id="37636"/>
    <lineage>
        <taxon>Bacteria</taxon>
        <taxon>Thermotogati</taxon>
        <taxon>Deinococcota</taxon>
        <taxon>Deinococci</taxon>
        <taxon>Thermales</taxon>
        <taxon>Thermaceae</taxon>
        <taxon>Thermus</taxon>
    </lineage>
</organism>
<evidence type="ECO:0000256" key="2">
    <source>
        <dbReference type="ARBA" id="ARBA00022448"/>
    </source>
</evidence>
<dbReference type="GO" id="GO:0015807">
    <property type="term" value="P:L-amino acid transport"/>
    <property type="evidence" value="ECO:0007669"/>
    <property type="project" value="TreeGrafter"/>
</dbReference>
<comment type="similarity">
    <text evidence="1">Belongs to the ABC transporter superfamily.</text>
</comment>
<reference evidence="7 8" key="1">
    <citation type="journal article" date="2019" name="Extremophiles">
        <title>Biogeography of thermophiles and predominance of Thermus scotoductus in domestic water heaters.</title>
        <authorList>
            <person name="Wilpiszeski R.L."/>
            <person name="Zhang Z."/>
            <person name="House C.H."/>
        </authorList>
    </citation>
    <scope>NUCLEOTIDE SEQUENCE [LARGE SCALE GENOMIC DNA]</scope>
    <source>
        <strain evidence="7 8">27_S27</strain>
    </source>
</reference>
<evidence type="ECO:0000256" key="5">
    <source>
        <dbReference type="ARBA" id="ARBA00022970"/>
    </source>
</evidence>
<dbReference type="PROSITE" id="PS50893">
    <property type="entry name" value="ABC_TRANSPORTER_2"/>
    <property type="match status" value="2"/>
</dbReference>
<dbReference type="InterPro" id="IPR003439">
    <property type="entry name" value="ABC_transporter-like_ATP-bd"/>
</dbReference>
<proteinExistence type="inferred from homology"/>
<dbReference type="GO" id="GO:0015658">
    <property type="term" value="F:branched-chain amino acid transmembrane transporter activity"/>
    <property type="evidence" value="ECO:0007669"/>
    <property type="project" value="TreeGrafter"/>
</dbReference>
<dbReference type="InterPro" id="IPR003593">
    <property type="entry name" value="AAA+_ATPase"/>
</dbReference>
<dbReference type="InterPro" id="IPR052156">
    <property type="entry name" value="BCAA_Transport_ATP-bd_LivF"/>
</dbReference>
<feature type="domain" description="ABC transporter" evidence="6">
    <location>
        <begin position="4"/>
        <end position="243"/>
    </location>
</feature>
<protein>
    <submittedName>
        <fullName evidence="7">ABC transporter</fullName>
    </submittedName>
</protein>
<dbReference type="InterPro" id="IPR017871">
    <property type="entry name" value="ABC_transporter-like_CS"/>
</dbReference>
<feature type="domain" description="ABC transporter" evidence="6">
    <location>
        <begin position="265"/>
        <end position="487"/>
    </location>
</feature>
<dbReference type="Gene3D" id="3.40.50.300">
    <property type="entry name" value="P-loop containing nucleotide triphosphate hydrolases"/>
    <property type="match status" value="2"/>
</dbReference>
<keyword evidence="2" id="KW-0813">Transport</keyword>
<dbReference type="GO" id="GO:0005524">
    <property type="term" value="F:ATP binding"/>
    <property type="evidence" value="ECO:0007669"/>
    <property type="project" value="UniProtKB-KW"/>
</dbReference>
<dbReference type="AlphaFoldDB" id="A0A430S3S9"/>
<dbReference type="InterPro" id="IPR027417">
    <property type="entry name" value="P-loop_NTPase"/>
</dbReference>
<evidence type="ECO:0000313" key="7">
    <source>
        <dbReference type="EMBL" id="RTH28507.1"/>
    </source>
</evidence>
<dbReference type="PROSITE" id="PS00211">
    <property type="entry name" value="ABC_TRANSPORTER_1"/>
    <property type="match status" value="2"/>
</dbReference>
<evidence type="ECO:0000256" key="1">
    <source>
        <dbReference type="ARBA" id="ARBA00005417"/>
    </source>
</evidence>
<dbReference type="SMART" id="SM00382">
    <property type="entry name" value="AAA"/>
    <property type="match status" value="2"/>
</dbReference>
<evidence type="ECO:0000256" key="3">
    <source>
        <dbReference type="ARBA" id="ARBA00022741"/>
    </source>
</evidence>
<dbReference type="GO" id="GO:0016887">
    <property type="term" value="F:ATP hydrolysis activity"/>
    <property type="evidence" value="ECO:0007669"/>
    <property type="project" value="InterPro"/>
</dbReference>
<dbReference type="Proteomes" id="UP000286712">
    <property type="component" value="Unassembled WGS sequence"/>
</dbReference>
<dbReference type="SUPFAM" id="SSF52540">
    <property type="entry name" value="P-loop containing nucleoside triphosphate hydrolases"/>
    <property type="match status" value="2"/>
</dbReference>
<evidence type="ECO:0000313" key="8">
    <source>
        <dbReference type="Proteomes" id="UP000286712"/>
    </source>
</evidence>
<gene>
    <name evidence="7" type="ORF">CSW40_00755</name>
</gene>
<dbReference type="CDD" id="cd03219">
    <property type="entry name" value="ABC_Mj1267_LivG_branched"/>
    <property type="match status" value="1"/>
</dbReference>
<dbReference type="PANTHER" id="PTHR43820">
    <property type="entry name" value="HIGH-AFFINITY BRANCHED-CHAIN AMINO ACID TRANSPORT ATP-BINDING PROTEIN LIVF"/>
    <property type="match status" value="1"/>
</dbReference>
<dbReference type="PANTHER" id="PTHR43820:SF4">
    <property type="entry name" value="HIGH-AFFINITY BRANCHED-CHAIN AMINO ACID TRANSPORT ATP-BINDING PROTEIN LIVF"/>
    <property type="match status" value="1"/>
</dbReference>
<dbReference type="EMBL" id="PELW01000015">
    <property type="protein sequence ID" value="RTH28507.1"/>
    <property type="molecule type" value="Genomic_DNA"/>
</dbReference>
<keyword evidence="3" id="KW-0547">Nucleotide-binding</keyword>